<protein>
    <submittedName>
        <fullName evidence="1">Uncharacterized protein</fullName>
    </submittedName>
</protein>
<comment type="caution">
    <text evidence="1">The sequence shown here is derived from an EMBL/GenBank/DDBJ whole genome shotgun (WGS) entry which is preliminary data.</text>
</comment>
<proteinExistence type="predicted"/>
<dbReference type="EMBL" id="CBTJ020000022">
    <property type="protein sequence ID" value="CDI01593.1"/>
    <property type="molecule type" value="Genomic_DNA"/>
</dbReference>
<accession>W6MC01</accession>
<organism evidence="1 2">
    <name type="scientific">Candidatus Competibacter denitrificans Run_A_D11</name>
    <dbReference type="NCBI Taxonomy" id="1400863"/>
    <lineage>
        <taxon>Bacteria</taxon>
        <taxon>Pseudomonadati</taxon>
        <taxon>Pseudomonadota</taxon>
        <taxon>Gammaproteobacteria</taxon>
        <taxon>Candidatus Competibacteraceae</taxon>
        <taxon>Candidatus Competibacter</taxon>
    </lineage>
</organism>
<evidence type="ECO:0000313" key="2">
    <source>
        <dbReference type="Proteomes" id="UP000035760"/>
    </source>
</evidence>
<gene>
    <name evidence="1" type="ORF">BN873_170009</name>
</gene>
<name>W6MC01_9GAMM</name>
<keyword evidence="2" id="KW-1185">Reference proteome</keyword>
<evidence type="ECO:0000313" key="1">
    <source>
        <dbReference type="EMBL" id="CDI01593.1"/>
    </source>
</evidence>
<sequence>MNASTDKHRSKMHGETMIRHNFLIGALLMINTVAMASATGDAETILQILLNTPQLSQYYHFDVRPQRKPLQINNHTHITINPKAVVVDGEAIQIASGPNALDITEFLVETERAQIAFAFPVEGIRGSAIFNKDKNDWRLNHINVAEH</sequence>
<reference evidence="1" key="2">
    <citation type="submission" date="2014-03" db="EMBL/GenBank/DDBJ databases">
        <title>Candidatus Competibacter-lineage genomes retrieved from metagenomes reveal functional metabolic diversity.</title>
        <authorList>
            <person name="McIlroy S.J."/>
            <person name="Albertsen M."/>
            <person name="Andresen E.K."/>
            <person name="Saunders A.M."/>
            <person name="Kristiansen R."/>
            <person name="Stokholm-Bjerregaard M."/>
            <person name="Nielsen K.L."/>
            <person name="Nielsen P.H."/>
        </authorList>
    </citation>
    <scope>NUCLEOTIDE SEQUENCE</scope>
    <source>
        <strain evidence="1">Run_A_D11</strain>
    </source>
</reference>
<dbReference type="Proteomes" id="UP000035760">
    <property type="component" value="Unassembled WGS sequence"/>
</dbReference>
<dbReference type="AlphaFoldDB" id="W6MC01"/>
<reference evidence="1" key="1">
    <citation type="submission" date="2013-07" db="EMBL/GenBank/DDBJ databases">
        <authorList>
            <person name="McIlroy S."/>
        </authorList>
    </citation>
    <scope>NUCLEOTIDE SEQUENCE [LARGE SCALE GENOMIC DNA]</scope>
    <source>
        <strain evidence="1">Run_A_D11</strain>
    </source>
</reference>